<accession>A0AAT9FJF3</accession>
<dbReference type="InterPro" id="IPR003313">
    <property type="entry name" value="AraC-bd"/>
</dbReference>
<dbReference type="SMART" id="SM00342">
    <property type="entry name" value="HTH_ARAC"/>
    <property type="match status" value="1"/>
</dbReference>
<organism evidence="5">
    <name type="scientific">Oceaniferula spumae</name>
    <dbReference type="NCBI Taxonomy" id="2979115"/>
    <lineage>
        <taxon>Bacteria</taxon>
        <taxon>Pseudomonadati</taxon>
        <taxon>Verrucomicrobiota</taxon>
        <taxon>Verrucomicrobiia</taxon>
        <taxon>Verrucomicrobiales</taxon>
        <taxon>Verrucomicrobiaceae</taxon>
        <taxon>Oceaniferula</taxon>
    </lineage>
</organism>
<dbReference type="Pfam" id="PF12833">
    <property type="entry name" value="HTH_18"/>
    <property type="match status" value="1"/>
</dbReference>
<dbReference type="PANTHER" id="PTHR43280:SF2">
    <property type="entry name" value="HTH-TYPE TRANSCRIPTIONAL REGULATOR EXSA"/>
    <property type="match status" value="1"/>
</dbReference>
<dbReference type="InterPro" id="IPR018060">
    <property type="entry name" value="HTH_AraC"/>
</dbReference>
<keyword evidence="1" id="KW-0805">Transcription regulation</keyword>
<sequence>MSEVNHQKFPLSQSGSGLGVVSEAGTISKTGGAMKVYRHLGSYAVVQLLNGSGWYEDERGYRAKLAKGDVLVIFPDVGHRYGPEEGERWEEFYMVFHGPIFDLWRHSGVLRSGLWKDIDGTLLHWGKRAMAAVVNYEKHALQLICEVQMSLAELRDHSQEDADIREKDVWCANAMKLLGNSDLDIQSVAKEVGMGYENFRKAFKKKVGMSPNRYRQKQLATRAWHLISGSKKPMYEIAEQLGFCDEYYFSRFFKKHFGTNPSELRR</sequence>
<gene>
    <name evidence="5" type="ORF">NT6N_11280</name>
</gene>
<keyword evidence="3" id="KW-0804">Transcription</keyword>
<dbReference type="InterPro" id="IPR009057">
    <property type="entry name" value="Homeodomain-like_sf"/>
</dbReference>
<dbReference type="GO" id="GO:0043565">
    <property type="term" value="F:sequence-specific DNA binding"/>
    <property type="evidence" value="ECO:0007669"/>
    <property type="project" value="InterPro"/>
</dbReference>
<dbReference type="GO" id="GO:0003700">
    <property type="term" value="F:DNA-binding transcription factor activity"/>
    <property type="evidence" value="ECO:0007669"/>
    <property type="project" value="InterPro"/>
</dbReference>
<dbReference type="PROSITE" id="PS01124">
    <property type="entry name" value="HTH_ARAC_FAMILY_2"/>
    <property type="match status" value="1"/>
</dbReference>
<evidence type="ECO:0000256" key="1">
    <source>
        <dbReference type="ARBA" id="ARBA00023015"/>
    </source>
</evidence>
<dbReference type="Gene3D" id="2.60.120.280">
    <property type="entry name" value="Regulatory protein AraC"/>
    <property type="match status" value="1"/>
</dbReference>
<feature type="domain" description="HTH araC/xylS-type" evidence="4">
    <location>
        <begin position="178"/>
        <end position="266"/>
    </location>
</feature>
<dbReference type="Pfam" id="PF02311">
    <property type="entry name" value="AraC_binding"/>
    <property type="match status" value="1"/>
</dbReference>
<protein>
    <recommendedName>
        <fullName evidence="4">HTH araC/xylS-type domain-containing protein</fullName>
    </recommendedName>
</protein>
<dbReference type="KEGG" id="osu:NT6N_11280"/>
<dbReference type="SUPFAM" id="SSF46689">
    <property type="entry name" value="Homeodomain-like"/>
    <property type="match status" value="2"/>
</dbReference>
<dbReference type="InterPro" id="IPR020449">
    <property type="entry name" value="Tscrpt_reg_AraC-type_HTH"/>
</dbReference>
<dbReference type="Gene3D" id="1.10.10.60">
    <property type="entry name" value="Homeodomain-like"/>
    <property type="match status" value="2"/>
</dbReference>
<dbReference type="AlphaFoldDB" id="A0AAT9FJF3"/>
<proteinExistence type="predicted"/>
<evidence type="ECO:0000256" key="3">
    <source>
        <dbReference type="ARBA" id="ARBA00023163"/>
    </source>
</evidence>
<name>A0AAT9FJF3_9BACT</name>
<dbReference type="PANTHER" id="PTHR43280">
    <property type="entry name" value="ARAC-FAMILY TRANSCRIPTIONAL REGULATOR"/>
    <property type="match status" value="1"/>
</dbReference>
<dbReference type="EMBL" id="AP026866">
    <property type="protein sequence ID" value="BDS06088.1"/>
    <property type="molecule type" value="Genomic_DNA"/>
</dbReference>
<dbReference type="PRINTS" id="PR00032">
    <property type="entry name" value="HTHARAC"/>
</dbReference>
<evidence type="ECO:0000313" key="5">
    <source>
        <dbReference type="EMBL" id="BDS06088.1"/>
    </source>
</evidence>
<dbReference type="SUPFAM" id="SSF51215">
    <property type="entry name" value="Regulatory protein AraC"/>
    <property type="match status" value="1"/>
</dbReference>
<reference evidence="5" key="1">
    <citation type="submission" date="2024-07" db="EMBL/GenBank/DDBJ databases">
        <title>Complete genome sequence of Verrucomicrobiaceae bacterium NT6N.</title>
        <authorList>
            <person name="Huang C."/>
            <person name="Takami H."/>
            <person name="Hamasaki K."/>
        </authorList>
    </citation>
    <scope>NUCLEOTIDE SEQUENCE</scope>
    <source>
        <strain evidence="5">NT6N</strain>
    </source>
</reference>
<keyword evidence="2" id="KW-0238">DNA-binding</keyword>
<dbReference type="InterPro" id="IPR037923">
    <property type="entry name" value="HTH-like"/>
</dbReference>
<evidence type="ECO:0000256" key="2">
    <source>
        <dbReference type="ARBA" id="ARBA00023125"/>
    </source>
</evidence>
<evidence type="ECO:0000259" key="4">
    <source>
        <dbReference type="PROSITE" id="PS01124"/>
    </source>
</evidence>